<dbReference type="AlphaFoldDB" id="A0A6M7TXA6"/>
<protein>
    <submittedName>
        <fullName evidence="1">Phosphoesterase</fullName>
    </submittedName>
</protein>
<comment type="caution">
    <text evidence="1">The sequence shown here is derived from an EMBL/GenBank/DDBJ whole genome shotgun (WGS) entry which is preliminary data.</text>
</comment>
<dbReference type="PANTHER" id="PTHR14969">
    <property type="entry name" value="SPHINGOSINE-1-PHOSPHATE PHOSPHOHYDROLASE"/>
    <property type="match status" value="1"/>
</dbReference>
<dbReference type="Gene3D" id="1.20.144.10">
    <property type="entry name" value="Phosphatidic acid phosphatase type 2/haloperoxidase"/>
    <property type="match status" value="1"/>
</dbReference>
<dbReference type="InterPro" id="IPR000326">
    <property type="entry name" value="PAP2/HPO"/>
</dbReference>
<dbReference type="Proteomes" id="UP000093737">
    <property type="component" value="Unassembled WGS sequence"/>
</dbReference>
<accession>A0A6M7TXA6</accession>
<dbReference type="PANTHER" id="PTHR14969:SF13">
    <property type="entry name" value="AT30094P"/>
    <property type="match status" value="1"/>
</dbReference>
<evidence type="ECO:0000313" key="1">
    <source>
        <dbReference type="EMBL" id="OBQ65403.1"/>
    </source>
</evidence>
<name>A0A6M7TXA6_RHILI</name>
<dbReference type="RefSeq" id="WP_056574276.1">
    <property type="nucleotide sequence ID" value="NZ_CP033334.1"/>
</dbReference>
<dbReference type="InterPro" id="IPR036938">
    <property type="entry name" value="PAP2/HPO_sf"/>
</dbReference>
<dbReference type="Pfam" id="PF01569">
    <property type="entry name" value="PAP2"/>
    <property type="match status" value="1"/>
</dbReference>
<proteinExistence type="predicted"/>
<reference evidence="1 2" key="1">
    <citation type="submission" date="2016-05" db="EMBL/GenBank/DDBJ databases">
        <authorList>
            <person name="Ramsay J.P."/>
        </authorList>
    </citation>
    <scope>NUCLEOTIDE SEQUENCE [LARGE SCALE GENOMIC DNA]</scope>
    <source>
        <strain evidence="1 2">NZP2042</strain>
    </source>
</reference>
<dbReference type="EMBL" id="LYTK01000012">
    <property type="protein sequence ID" value="OBQ65403.1"/>
    <property type="molecule type" value="Genomic_DNA"/>
</dbReference>
<sequence length="183" mass="19794">MYQFDAAITAWINTWAGHASTIDSVMIGVSTAGVPLLVLAVVAQWWVPRADPAIRHVLIAAGLSFLIGLGINQLILLFVQRVRPYEAHVTHLIIDRTVDFSFPSDHATASFAIAAAFLVHGLSRRGFWFLAAALLIGLSRVYLGTHYASDILGGAATGFLAAGLVRLAYRENTRLDRLVTGIL</sequence>
<evidence type="ECO:0000313" key="2">
    <source>
        <dbReference type="Proteomes" id="UP000093737"/>
    </source>
</evidence>
<dbReference type="SUPFAM" id="SSF48317">
    <property type="entry name" value="Acid phosphatase/Vanadium-dependent haloperoxidase"/>
    <property type="match status" value="1"/>
</dbReference>
<organism evidence="1 2">
    <name type="scientific">Rhizobium loti</name>
    <name type="common">Mesorhizobium loti</name>
    <dbReference type="NCBI Taxonomy" id="381"/>
    <lineage>
        <taxon>Bacteria</taxon>
        <taxon>Pseudomonadati</taxon>
        <taxon>Pseudomonadota</taxon>
        <taxon>Alphaproteobacteria</taxon>
        <taxon>Hyphomicrobiales</taxon>
        <taxon>Phyllobacteriaceae</taxon>
        <taxon>Mesorhizobium</taxon>
    </lineage>
</organism>
<dbReference type="SMART" id="SM00014">
    <property type="entry name" value="acidPPc"/>
    <property type="match status" value="1"/>
</dbReference>
<gene>
    <name evidence="1" type="ORF">A8145_14595</name>
</gene>